<sequence>MRYKKITLHTLRLSVLTMWIHSGAGVSETEVFNGGTYELTAQSYAEGIEARNQAQVNNKPGQALSLSSGGTEKTAVKASGEGTSVMLQGTENQKITVNTEADGDAYGLWAIENATLTLKHMDITLKGANDTAVAVQTEGKVDIGSSTLSGTENQFYGLWATGKNTEVTGHQLKITSQGADSRAVSSYSAQLTLKDSTVSINGKNAWGIVTYESGRVAGHHLDIKAGGQGAKDISANNNSTVDIQNSTLSSIGDNARGIIAFNSARVTGHHLEIRAEGQGARAIDANQNSTVDIQDSTLSSIGDNAIGIIAFNSAKVTGHHLAIMAEGQGASAIYPTHNSTIHLHDSHIQTLATLSAIFASDEDATDTTVSITGGSLHAAGDLILSAGGKTNLVFSRVVISPPGSGHAIHFTGTGGEVDLTLNQTALSGNIVAEGENKARVTLDSGSTWSFKENATVTALTHAGKVVFDPLMTARRLLASRQTITRAMPGKSCFTPAWKATIRRRIN</sequence>
<evidence type="ECO:0008006" key="3">
    <source>
        <dbReference type="Google" id="ProtNLM"/>
    </source>
</evidence>
<dbReference type="Proteomes" id="UP000216438">
    <property type="component" value="Chromosome"/>
</dbReference>
<name>A0A249DY01_9ENTR</name>
<dbReference type="RefSeq" id="WP_095591320.1">
    <property type="nucleotide sequence ID" value="NZ_CP016303.1"/>
</dbReference>
<gene>
    <name evidence="1" type="ORF">BA171_01005</name>
</gene>
<dbReference type="SUPFAM" id="SSF51126">
    <property type="entry name" value="Pectin lyase-like"/>
    <property type="match status" value="1"/>
</dbReference>
<proteinExistence type="predicted"/>
<evidence type="ECO:0000313" key="1">
    <source>
        <dbReference type="EMBL" id="ASX25777.1"/>
    </source>
</evidence>
<dbReference type="EMBL" id="CP016303">
    <property type="protein sequence ID" value="ASX25777.1"/>
    <property type="molecule type" value="Genomic_DNA"/>
</dbReference>
<dbReference type="InterPro" id="IPR011050">
    <property type="entry name" value="Pectin_lyase_fold/virulence"/>
</dbReference>
<reference evidence="2" key="1">
    <citation type="submission" date="2016-06" db="EMBL/GenBank/DDBJ databases">
        <authorList>
            <person name="Chen W."/>
            <person name="Hasegawa D.K."/>
        </authorList>
    </citation>
    <scope>NUCLEOTIDE SEQUENCE [LARGE SCALE GENOMIC DNA]</scope>
    <source>
        <strain evidence="2">MEAM1</strain>
    </source>
</reference>
<dbReference type="Gene3D" id="2.160.20.20">
    <property type="match status" value="1"/>
</dbReference>
<protein>
    <recommendedName>
        <fullName evidence="3">Pertactin central region domain-containing protein</fullName>
    </recommendedName>
</protein>
<reference evidence="1 2" key="2">
    <citation type="submission" date="2017-09" db="EMBL/GenBank/DDBJ databases">
        <title>The genome of whitefly Bemisia tabaci, a global crop pest, provides novel insights into virus transmission, host adaptation and insecticide resistance.</title>
        <authorList>
            <person name="Kaur N."/>
            <person name="Kliot A."/>
            <person name="Pinheiro P.V."/>
            <person name="Luan J."/>
            <person name="Zheng Y."/>
            <person name="Liu W."/>
            <person name="Sun H."/>
            <person name="Yang X."/>
            <person name="Xu Y."/>
            <person name="Luo Y."/>
            <person name="Kruse A."/>
            <person name="Fisher T.W."/>
            <person name="Nelson D.R."/>
            <person name="Elimelech M."/>
            <person name="MacCoss M."/>
            <person name="Johnson R."/>
            <person name="Cohen E."/>
            <person name="Hunter W.B."/>
            <person name="Brown J.K."/>
            <person name="Jander G."/>
            <person name="Cilia M."/>
            <person name="Douglas A.E."/>
            <person name="Ghanim M."/>
            <person name="Simmons A.M."/>
            <person name="Wintermantel W.M."/>
            <person name="Ling K.-S."/>
            <person name="Fei Z."/>
        </authorList>
    </citation>
    <scope>NUCLEOTIDE SEQUENCE [LARGE SCALE GENOMIC DNA]</scope>
    <source>
        <strain evidence="1 2">MEAM1</strain>
    </source>
</reference>
<organism evidence="1 2">
    <name type="scientific">Candidatus Hamiltonella defensa</name>
    <name type="common">Bemisia tabaci</name>
    <dbReference type="NCBI Taxonomy" id="672795"/>
    <lineage>
        <taxon>Bacteria</taxon>
        <taxon>Pseudomonadati</taxon>
        <taxon>Pseudomonadota</taxon>
        <taxon>Gammaproteobacteria</taxon>
        <taxon>Enterobacterales</taxon>
        <taxon>Enterobacteriaceae</taxon>
        <taxon>aphid secondary symbionts</taxon>
        <taxon>Candidatus Williamhamiltonella</taxon>
    </lineage>
</organism>
<accession>A0A249DY01</accession>
<dbReference type="InterPro" id="IPR012332">
    <property type="entry name" value="Autotransporter_pectin_lyase_C"/>
</dbReference>
<dbReference type="AlphaFoldDB" id="A0A249DY01"/>
<evidence type="ECO:0000313" key="2">
    <source>
        <dbReference type="Proteomes" id="UP000216438"/>
    </source>
</evidence>